<evidence type="ECO:0000256" key="9">
    <source>
        <dbReference type="ARBA" id="ARBA00038489"/>
    </source>
</evidence>
<organism evidence="14 15">
    <name type="scientific">Arcticibacterium luteifluviistationis</name>
    <dbReference type="NCBI Taxonomy" id="1784714"/>
    <lineage>
        <taxon>Bacteria</taxon>
        <taxon>Pseudomonadati</taxon>
        <taxon>Bacteroidota</taxon>
        <taxon>Cytophagia</taxon>
        <taxon>Cytophagales</taxon>
        <taxon>Leadbetterellaceae</taxon>
        <taxon>Arcticibacterium</taxon>
    </lineage>
</organism>
<dbReference type="PANTHER" id="PTHR42801">
    <property type="entry name" value="THIOREDOXIN-DEPENDENT PEROXIDE REDUCTASE"/>
    <property type="match status" value="1"/>
</dbReference>
<keyword evidence="6" id="KW-1015">Disulfide bond</keyword>
<dbReference type="SUPFAM" id="SSF52833">
    <property type="entry name" value="Thioredoxin-like"/>
    <property type="match status" value="1"/>
</dbReference>
<comment type="function">
    <text evidence="1">Thiol-specific peroxidase that catalyzes the reduction of hydrogen peroxide and organic hydroperoxides to water and alcohols, respectively. Plays a role in cell protection against oxidative stress by detoxifying peroxides and as sensor of hydrogen peroxide-mediated signaling events.</text>
</comment>
<dbReference type="CDD" id="cd02970">
    <property type="entry name" value="PRX_like2"/>
    <property type="match status" value="1"/>
</dbReference>
<evidence type="ECO:0000259" key="13">
    <source>
        <dbReference type="PROSITE" id="PS51352"/>
    </source>
</evidence>
<feature type="signal peptide" evidence="12">
    <location>
        <begin position="1"/>
        <end position="18"/>
    </location>
</feature>
<dbReference type="GO" id="GO:0005737">
    <property type="term" value="C:cytoplasm"/>
    <property type="evidence" value="ECO:0007669"/>
    <property type="project" value="TreeGrafter"/>
</dbReference>
<keyword evidence="7" id="KW-0676">Redox-active center</keyword>
<dbReference type="Pfam" id="PF00578">
    <property type="entry name" value="AhpC-TSA"/>
    <property type="match status" value="1"/>
</dbReference>
<dbReference type="EMBL" id="CP029480">
    <property type="protein sequence ID" value="AWV98466.1"/>
    <property type="molecule type" value="Genomic_DNA"/>
</dbReference>
<keyword evidence="5" id="KW-0560">Oxidoreductase</keyword>
<feature type="chain" id="PRO_5016402500" description="thioredoxin-dependent peroxiredoxin" evidence="12">
    <location>
        <begin position="19"/>
        <end position="186"/>
    </location>
</feature>
<dbReference type="PROSITE" id="PS51352">
    <property type="entry name" value="THIOREDOXIN_2"/>
    <property type="match status" value="1"/>
</dbReference>
<accession>A0A2Z4GB65</accession>
<evidence type="ECO:0000256" key="2">
    <source>
        <dbReference type="ARBA" id="ARBA00013017"/>
    </source>
</evidence>
<evidence type="ECO:0000256" key="6">
    <source>
        <dbReference type="ARBA" id="ARBA00023157"/>
    </source>
</evidence>
<name>A0A2Z4GB65_9BACT</name>
<comment type="catalytic activity">
    <reaction evidence="11">
        <text>a hydroperoxide + [thioredoxin]-dithiol = an alcohol + [thioredoxin]-disulfide + H2O</text>
        <dbReference type="Rhea" id="RHEA:62620"/>
        <dbReference type="Rhea" id="RHEA-COMP:10698"/>
        <dbReference type="Rhea" id="RHEA-COMP:10700"/>
        <dbReference type="ChEBI" id="CHEBI:15377"/>
        <dbReference type="ChEBI" id="CHEBI:29950"/>
        <dbReference type="ChEBI" id="CHEBI:30879"/>
        <dbReference type="ChEBI" id="CHEBI:35924"/>
        <dbReference type="ChEBI" id="CHEBI:50058"/>
        <dbReference type="EC" id="1.11.1.24"/>
    </reaction>
</comment>
<protein>
    <recommendedName>
        <fullName evidence="2">thioredoxin-dependent peroxiredoxin</fullName>
        <ecNumber evidence="2">1.11.1.24</ecNumber>
    </recommendedName>
    <alternativeName>
        <fullName evidence="8">Thioredoxin peroxidase</fullName>
    </alternativeName>
    <alternativeName>
        <fullName evidence="10">Thioredoxin-dependent peroxiredoxin Bcp</fullName>
    </alternativeName>
</protein>
<dbReference type="RefSeq" id="WP_111371659.1">
    <property type="nucleotide sequence ID" value="NZ_CP029480.1"/>
</dbReference>
<dbReference type="InterPro" id="IPR036249">
    <property type="entry name" value="Thioredoxin-like_sf"/>
</dbReference>
<reference evidence="14 15" key="1">
    <citation type="submission" date="2018-05" db="EMBL/GenBank/DDBJ databases">
        <title>Complete genome sequence of Arcticibacterium luteifluviistationis SM1504T, a cytophagaceae bacterium isolated from Arctic surface seawater.</title>
        <authorList>
            <person name="Li Y."/>
            <person name="Qin Q.-L."/>
        </authorList>
    </citation>
    <scope>NUCLEOTIDE SEQUENCE [LARGE SCALE GENOMIC DNA]</scope>
    <source>
        <strain evidence="14 15">SM1504</strain>
    </source>
</reference>
<evidence type="ECO:0000256" key="10">
    <source>
        <dbReference type="ARBA" id="ARBA00042639"/>
    </source>
</evidence>
<dbReference type="AlphaFoldDB" id="A0A2Z4GB65"/>
<dbReference type="GO" id="GO:0034599">
    <property type="term" value="P:cellular response to oxidative stress"/>
    <property type="evidence" value="ECO:0007669"/>
    <property type="project" value="TreeGrafter"/>
</dbReference>
<dbReference type="InterPro" id="IPR000866">
    <property type="entry name" value="AhpC/TSA"/>
</dbReference>
<evidence type="ECO:0000256" key="1">
    <source>
        <dbReference type="ARBA" id="ARBA00003330"/>
    </source>
</evidence>
<keyword evidence="15" id="KW-1185">Reference proteome</keyword>
<evidence type="ECO:0000256" key="7">
    <source>
        <dbReference type="ARBA" id="ARBA00023284"/>
    </source>
</evidence>
<evidence type="ECO:0000256" key="4">
    <source>
        <dbReference type="ARBA" id="ARBA00022862"/>
    </source>
</evidence>
<dbReference type="OrthoDB" id="9809746at2"/>
<evidence type="ECO:0000313" key="14">
    <source>
        <dbReference type="EMBL" id="AWV98466.1"/>
    </source>
</evidence>
<gene>
    <name evidence="14" type="ORF">DJ013_09895</name>
</gene>
<keyword evidence="3" id="KW-0575">Peroxidase</keyword>
<dbReference type="GO" id="GO:0045454">
    <property type="term" value="P:cell redox homeostasis"/>
    <property type="evidence" value="ECO:0007669"/>
    <property type="project" value="TreeGrafter"/>
</dbReference>
<keyword evidence="4" id="KW-0049">Antioxidant</keyword>
<evidence type="ECO:0000256" key="8">
    <source>
        <dbReference type="ARBA" id="ARBA00032824"/>
    </source>
</evidence>
<evidence type="ECO:0000313" key="15">
    <source>
        <dbReference type="Proteomes" id="UP000249873"/>
    </source>
</evidence>
<evidence type="ECO:0000256" key="5">
    <source>
        <dbReference type="ARBA" id="ARBA00023002"/>
    </source>
</evidence>
<proteinExistence type="inferred from homology"/>
<sequence length="186" mass="20834">MKNLLLLCFFFTSLNILAQTAEQPTDISPLLIGEKIPAATVIDPSGKKYDLLDVLNEKPTILVFYRGGWCPYCNKQLAGLVSIEKDIIALGYQIVAISPDKYEDLVNTEEKNKIAYRLFSDPGATLLKNVGIAFGNPDDKHGILPVPTLMIVNKKAEIIFEHINPNFRKRIEPSYLMEVIKAIKDN</sequence>
<dbReference type="PANTHER" id="PTHR42801:SF7">
    <property type="entry name" value="SLL1159 PROTEIN"/>
    <property type="match status" value="1"/>
</dbReference>
<dbReference type="Gene3D" id="3.40.30.10">
    <property type="entry name" value="Glutaredoxin"/>
    <property type="match status" value="1"/>
</dbReference>
<feature type="domain" description="Thioredoxin" evidence="13">
    <location>
        <begin position="30"/>
        <end position="185"/>
    </location>
</feature>
<evidence type="ECO:0000256" key="11">
    <source>
        <dbReference type="ARBA" id="ARBA00049091"/>
    </source>
</evidence>
<evidence type="ECO:0000256" key="3">
    <source>
        <dbReference type="ARBA" id="ARBA00022559"/>
    </source>
</evidence>
<comment type="similarity">
    <text evidence="9">Belongs to the peroxiredoxin family. BCP/PrxQ subfamily.</text>
</comment>
<evidence type="ECO:0000256" key="12">
    <source>
        <dbReference type="SAM" id="SignalP"/>
    </source>
</evidence>
<dbReference type="EC" id="1.11.1.24" evidence="2"/>
<keyword evidence="12" id="KW-0732">Signal</keyword>
<dbReference type="KEGG" id="als:DJ013_09895"/>
<dbReference type="InterPro" id="IPR013766">
    <property type="entry name" value="Thioredoxin_domain"/>
</dbReference>
<dbReference type="InterPro" id="IPR050924">
    <property type="entry name" value="Peroxiredoxin_BCP/PrxQ"/>
</dbReference>
<dbReference type="Proteomes" id="UP000249873">
    <property type="component" value="Chromosome"/>
</dbReference>
<dbReference type="GO" id="GO:0008379">
    <property type="term" value="F:thioredoxin peroxidase activity"/>
    <property type="evidence" value="ECO:0007669"/>
    <property type="project" value="TreeGrafter"/>
</dbReference>